<feature type="compositionally biased region" description="Basic residues" evidence="1">
    <location>
        <begin position="1"/>
        <end position="42"/>
    </location>
</feature>
<feature type="region of interest" description="Disordered" evidence="1">
    <location>
        <begin position="140"/>
        <end position="167"/>
    </location>
</feature>
<protein>
    <submittedName>
        <fullName evidence="2">Uncharacterized protein</fullName>
    </submittedName>
</protein>
<dbReference type="EMBL" id="JAVRRA010011836">
    <property type="protein sequence ID" value="KAK5239733.1"/>
    <property type="molecule type" value="Genomic_DNA"/>
</dbReference>
<keyword evidence="3" id="KW-1185">Reference proteome</keyword>
<organism evidence="2 3">
    <name type="scientific">Cryomyces antarcticus</name>
    <dbReference type="NCBI Taxonomy" id="329879"/>
    <lineage>
        <taxon>Eukaryota</taxon>
        <taxon>Fungi</taxon>
        <taxon>Dikarya</taxon>
        <taxon>Ascomycota</taxon>
        <taxon>Pezizomycotina</taxon>
        <taxon>Dothideomycetes</taxon>
        <taxon>Dothideomycetes incertae sedis</taxon>
        <taxon>Cryomyces</taxon>
    </lineage>
</organism>
<feature type="non-terminal residue" evidence="2">
    <location>
        <position position="167"/>
    </location>
</feature>
<evidence type="ECO:0000313" key="3">
    <source>
        <dbReference type="Proteomes" id="UP001357485"/>
    </source>
</evidence>
<feature type="region of interest" description="Disordered" evidence="1">
    <location>
        <begin position="1"/>
        <end position="110"/>
    </location>
</feature>
<gene>
    <name evidence="2" type="ORF">LTR16_011564</name>
</gene>
<dbReference type="Proteomes" id="UP001357485">
    <property type="component" value="Unassembled WGS sequence"/>
</dbReference>
<comment type="caution">
    <text evidence="2">The sequence shown here is derived from an EMBL/GenBank/DDBJ whole genome shotgun (WGS) entry which is preliminary data.</text>
</comment>
<feature type="compositionally biased region" description="Basic residues" evidence="1">
    <location>
        <begin position="73"/>
        <end position="87"/>
    </location>
</feature>
<sequence length="167" mass="19176">DRRLHHRNHARHVRQNRLHLPRLRRLARRRPRLHHPRRKGRRPQAAPRPLRHRRLAAGRAHALRSADRDLPRARRPLPGRCGARRRAPPAGPDGAGPGLPRQQRAQVAHGPARLRRLLRAAAPPGRHALHAAHLAWLRADAAPGPRHQQPAAAVRQERVRDQLRVRR</sequence>
<name>A0ABR0LS77_9PEZI</name>
<evidence type="ECO:0000313" key="2">
    <source>
        <dbReference type="EMBL" id="KAK5239733.1"/>
    </source>
</evidence>
<accession>A0ABR0LS77</accession>
<proteinExistence type="predicted"/>
<evidence type="ECO:0000256" key="1">
    <source>
        <dbReference type="SAM" id="MobiDB-lite"/>
    </source>
</evidence>
<reference evidence="2 3" key="1">
    <citation type="submission" date="2023-08" db="EMBL/GenBank/DDBJ databases">
        <title>Black Yeasts Isolated from many extreme environments.</title>
        <authorList>
            <person name="Coleine C."/>
            <person name="Stajich J.E."/>
            <person name="Selbmann L."/>
        </authorList>
    </citation>
    <scope>NUCLEOTIDE SEQUENCE [LARGE SCALE GENOMIC DNA]</scope>
    <source>
        <strain evidence="2 3">CCFEE 536</strain>
    </source>
</reference>
<feature type="non-terminal residue" evidence="2">
    <location>
        <position position="1"/>
    </location>
</feature>
<feature type="compositionally biased region" description="Basic and acidic residues" evidence="1">
    <location>
        <begin position="155"/>
        <end position="167"/>
    </location>
</feature>